<dbReference type="SMART" id="SM00332">
    <property type="entry name" value="PP2Cc"/>
    <property type="match status" value="1"/>
</dbReference>
<dbReference type="PANTHER" id="PTHR47992">
    <property type="entry name" value="PROTEIN PHOSPHATASE"/>
    <property type="match status" value="1"/>
</dbReference>
<accession>A0A0K0XUV6</accession>
<dbReference type="SUPFAM" id="SSF81606">
    <property type="entry name" value="PP2C-like"/>
    <property type="match status" value="1"/>
</dbReference>
<dbReference type="Proteomes" id="UP000066624">
    <property type="component" value="Chromosome"/>
</dbReference>
<dbReference type="Pfam" id="PF13672">
    <property type="entry name" value="PP2C_2"/>
    <property type="match status" value="1"/>
</dbReference>
<keyword evidence="3" id="KW-1185">Reference proteome</keyword>
<feature type="domain" description="PPM-type phosphatase" evidence="1">
    <location>
        <begin position="5"/>
        <end position="254"/>
    </location>
</feature>
<dbReference type="InterPro" id="IPR036457">
    <property type="entry name" value="PPM-type-like_dom_sf"/>
</dbReference>
<dbReference type="InterPro" id="IPR001932">
    <property type="entry name" value="PPM-type_phosphatase-like_dom"/>
</dbReference>
<evidence type="ECO:0000259" key="1">
    <source>
        <dbReference type="PROSITE" id="PS51746"/>
    </source>
</evidence>
<reference evidence="2 3" key="1">
    <citation type="submission" date="2015-07" db="EMBL/GenBank/DDBJ databases">
        <authorList>
            <person name="Noorani M."/>
        </authorList>
    </citation>
    <scope>NUCLEOTIDE SEQUENCE [LARGE SCALE GENOMIC DNA]</scope>
    <source>
        <strain evidence="2 3">KCTC 42284</strain>
    </source>
</reference>
<evidence type="ECO:0000313" key="3">
    <source>
        <dbReference type="Proteomes" id="UP000066624"/>
    </source>
</evidence>
<dbReference type="CDD" id="cd00143">
    <property type="entry name" value="PP2Cc"/>
    <property type="match status" value="1"/>
</dbReference>
<dbReference type="RefSeq" id="WP_082169478.1">
    <property type="nucleotide sequence ID" value="NZ_CP012154.1"/>
</dbReference>
<sequence length="265" mass="27904">MKMELAGKSDVGLKRDNNEDAWLALDLAGGQALMLVADGVGGRDAGEVASAETAQAFRELAESGKLAAASDAAMGKMLLEMATHKAHARVSRLATESAQELSMSCTLTAVLADLRSPDKARLDLVQVGDSRAYRFRDGTLEQLTDDQTVAEQLVLDGRISLEQARTHPDRNTLSQSIGLESTESPFEPVCTSADLMPGDLILLCSDGLTDRVPHETLQACLTDNSELDAALTALVTAALDAGGHDNITVVLGRCTDDDAQAANGP</sequence>
<dbReference type="PROSITE" id="PS51746">
    <property type="entry name" value="PPM_2"/>
    <property type="match status" value="1"/>
</dbReference>
<dbReference type="OrthoDB" id="9801841at2"/>
<dbReference type="EMBL" id="CP012154">
    <property type="protein sequence ID" value="AKS41450.1"/>
    <property type="molecule type" value="Genomic_DNA"/>
</dbReference>
<evidence type="ECO:0000313" key="2">
    <source>
        <dbReference type="EMBL" id="AKS41450.1"/>
    </source>
</evidence>
<dbReference type="STRING" id="1579979.WM2015_1074"/>
<dbReference type="SMART" id="SM00331">
    <property type="entry name" value="PP2C_SIG"/>
    <property type="match status" value="1"/>
</dbReference>
<dbReference type="AlphaFoldDB" id="A0A0K0XUV6"/>
<dbReference type="GO" id="GO:0004722">
    <property type="term" value="F:protein serine/threonine phosphatase activity"/>
    <property type="evidence" value="ECO:0007669"/>
    <property type="project" value="InterPro"/>
</dbReference>
<name>A0A0K0XUV6_9GAMM</name>
<dbReference type="KEGG" id="wma:WM2015_1074"/>
<gene>
    <name evidence="2" type="ORF">WM2015_1074</name>
</gene>
<proteinExistence type="predicted"/>
<protein>
    <recommendedName>
        <fullName evidence="1">PPM-type phosphatase domain-containing protein</fullName>
    </recommendedName>
</protein>
<dbReference type="Gene3D" id="3.60.40.10">
    <property type="entry name" value="PPM-type phosphatase domain"/>
    <property type="match status" value="1"/>
</dbReference>
<organism evidence="2 3">
    <name type="scientific">Wenzhouxiangella marina</name>
    <dbReference type="NCBI Taxonomy" id="1579979"/>
    <lineage>
        <taxon>Bacteria</taxon>
        <taxon>Pseudomonadati</taxon>
        <taxon>Pseudomonadota</taxon>
        <taxon>Gammaproteobacteria</taxon>
        <taxon>Chromatiales</taxon>
        <taxon>Wenzhouxiangellaceae</taxon>
        <taxon>Wenzhouxiangella</taxon>
    </lineage>
</organism>
<dbReference type="InterPro" id="IPR015655">
    <property type="entry name" value="PP2C"/>
</dbReference>